<name>A0A5Q2TLH2_9BACI</name>
<keyword evidence="3" id="KW-1185">Reference proteome</keyword>
<dbReference type="RefSeq" id="WP_153791539.1">
    <property type="nucleotide sequence ID" value="NZ_CP045915.1"/>
</dbReference>
<gene>
    <name evidence="2" type="ORF">GI584_13595</name>
</gene>
<accession>A0A5Q2TLH2</accession>
<evidence type="ECO:0000256" key="1">
    <source>
        <dbReference type="SAM" id="MobiDB-lite"/>
    </source>
</evidence>
<organism evidence="2 3">
    <name type="scientific">Gracilibacillus salitolerans</name>
    <dbReference type="NCBI Taxonomy" id="2663022"/>
    <lineage>
        <taxon>Bacteria</taxon>
        <taxon>Bacillati</taxon>
        <taxon>Bacillota</taxon>
        <taxon>Bacilli</taxon>
        <taxon>Bacillales</taxon>
        <taxon>Bacillaceae</taxon>
        <taxon>Gracilibacillus</taxon>
    </lineage>
</organism>
<evidence type="ECO:0000313" key="3">
    <source>
        <dbReference type="Proteomes" id="UP000339690"/>
    </source>
</evidence>
<feature type="compositionally biased region" description="Basic and acidic residues" evidence="1">
    <location>
        <begin position="1"/>
        <end position="20"/>
    </location>
</feature>
<proteinExistence type="predicted"/>
<dbReference type="KEGG" id="grc:GI584_13595"/>
<dbReference type="Proteomes" id="UP000339690">
    <property type="component" value="Chromosome"/>
</dbReference>
<protein>
    <submittedName>
        <fullName evidence="2">Uncharacterized protein</fullName>
    </submittedName>
</protein>
<feature type="region of interest" description="Disordered" evidence="1">
    <location>
        <begin position="1"/>
        <end position="30"/>
    </location>
</feature>
<reference evidence="2 3" key="1">
    <citation type="submission" date="2019-11" db="EMBL/GenBank/DDBJ databases">
        <title>Gracilibacillus salitolerans sp. nov., a moderate halophile isolated from a saline soil in northwest China.</title>
        <authorList>
            <person name="Gan L."/>
        </authorList>
    </citation>
    <scope>NUCLEOTIDE SEQUENCE [LARGE SCALE GENOMIC DNA]</scope>
    <source>
        <strain evidence="2 3">SCU50</strain>
    </source>
</reference>
<sequence>MIKKVMESKSKRDKGKELKSDNSNTLYQETTPLGDILNRKKSPITQIAEVSKTRYTKDLEQLRQKALKML</sequence>
<dbReference type="AlphaFoldDB" id="A0A5Q2TLH2"/>
<feature type="compositionally biased region" description="Polar residues" evidence="1">
    <location>
        <begin position="21"/>
        <end position="30"/>
    </location>
</feature>
<evidence type="ECO:0000313" key="2">
    <source>
        <dbReference type="EMBL" id="QGH35011.1"/>
    </source>
</evidence>
<dbReference type="EMBL" id="CP045915">
    <property type="protein sequence ID" value="QGH35011.1"/>
    <property type="molecule type" value="Genomic_DNA"/>
</dbReference>